<evidence type="ECO:0000256" key="5">
    <source>
        <dbReference type="ARBA" id="ARBA00038359"/>
    </source>
</evidence>
<feature type="transmembrane region" description="Helical" evidence="6">
    <location>
        <begin position="189"/>
        <end position="214"/>
    </location>
</feature>
<comment type="similarity">
    <text evidence="5">Belongs to the SAT4 family.</text>
</comment>
<reference evidence="8 9" key="1">
    <citation type="journal article" date="2021" name="Nat. Commun.">
        <title>Genetic determinants of endophytism in the Arabidopsis root mycobiome.</title>
        <authorList>
            <person name="Mesny F."/>
            <person name="Miyauchi S."/>
            <person name="Thiergart T."/>
            <person name="Pickel B."/>
            <person name="Atanasova L."/>
            <person name="Karlsson M."/>
            <person name="Huettel B."/>
            <person name="Barry K.W."/>
            <person name="Haridas S."/>
            <person name="Chen C."/>
            <person name="Bauer D."/>
            <person name="Andreopoulos W."/>
            <person name="Pangilinan J."/>
            <person name="LaButti K."/>
            <person name="Riley R."/>
            <person name="Lipzen A."/>
            <person name="Clum A."/>
            <person name="Drula E."/>
            <person name="Henrissat B."/>
            <person name="Kohler A."/>
            <person name="Grigoriev I.V."/>
            <person name="Martin F.M."/>
            <person name="Hacquard S."/>
        </authorList>
    </citation>
    <scope>NUCLEOTIDE SEQUENCE [LARGE SCALE GENOMIC DNA]</scope>
    <source>
        <strain evidence="8 9">MPI-SDFR-AT-0080</strain>
    </source>
</reference>
<gene>
    <name evidence="8" type="ORF">B0J12DRAFT_666025</name>
</gene>
<keyword evidence="9" id="KW-1185">Reference proteome</keyword>
<name>A0ABQ8G8W6_9PEZI</name>
<dbReference type="PANTHER" id="PTHR33048">
    <property type="entry name" value="PTH11-LIKE INTEGRAL MEMBRANE PROTEIN (AFU_ORTHOLOGUE AFUA_5G11245)"/>
    <property type="match status" value="1"/>
</dbReference>
<evidence type="ECO:0000256" key="2">
    <source>
        <dbReference type="ARBA" id="ARBA00022692"/>
    </source>
</evidence>
<evidence type="ECO:0000259" key="7">
    <source>
        <dbReference type="Pfam" id="PF20684"/>
    </source>
</evidence>
<feature type="transmembrane region" description="Helical" evidence="6">
    <location>
        <begin position="148"/>
        <end position="169"/>
    </location>
</feature>
<keyword evidence="4 6" id="KW-0472">Membrane</keyword>
<dbReference type="Proteomes" id="UP000774617">
    <property type="component" value="Unassembled WGS sequence"/>
</dbReference>
<evidence type="ECO:0000256" key="4">
    <source>
        <dbReference type="ARBA" id="ARBA00023136"/>
    </source>
</evidence>
<dbReference type="EMBL" id="JAGTJR010000015">
    <property type="protein sequence ID" value="KAH7048430.1"/>
    <property type="molecule type" value="Genomic_DNA"/>
</dbReference>
<keyword evidence="2 6" id="KW-0812">Transmembrane</keyword>
<dbReference type="Pfam" id="PF20684">
    <property type="entry name" value="Fung_rhodopsin"/>
    <property type="match status" value="1"/>
</dbReference>
<feature type="transmembrane region" description="Helical" evidence="6">
    <location>
        <begin position="266"/>
        <end position="289"/>
    </location>
</feature>
<sequence length="310" mass="34846">MYSLFLLPREEILGVIPPPPGITSNFINPISLAHIILTINITFPLISALFVTLRLYTTGFIMRTVGIDDYFIALSWLLACASSSTDSLLTRYGLGRHLWDVPFSTYNPNFLKFATICGTFYCLSVMFSKLSILALYLRYLPEKPNKAIATTIVVVIIYSLIGSFQWVFACKPIEKFWDLRIIRGSCVDWLKITIFTGVMNTATDGVILLLPIFMLRKVRLPKREKLGVVLVTMAGGFVLVASVIRLKTTVDTTHSKDLTWEWVCNGVWWMAEMHIAIVCACLPVGRAFLRKHVPCVIGYNFNTFGAGSPR</sequence>
<dbReference type="PANTHER" id="PTHR33048:SF47">
    <property type="entry name" value="INTEGRAL MEMBRANE PROTEIN-RELATED"/>
    <property type="match status" value="1"/>
</dbReference>
<evidence type="ECO:0000256" key="1">
    <source>
        <dbReference type="ARBA" id="ARBA00004141"/>
    </source>
</evidence>
<feature type="transmembrane region" description="Helical" evidence="6">
    <location>
        <begin position="32"/>
        <end position="57"/>
    </location>
</feature>
<accession>A0ABQ8G8W6</accession>
<comment type="subcellular location">
    <subcellularLocation>
        <location evidence="1">Membrane</location>
        <topology evidence="1">Multi-pass membrane protein</topology>
    </subcellularLocation>
</comment>
<feature type="domain" description="Rhodopsin" evidence="7">
    <location>
        <begin position="53"/>
        <end position="290"/>
    </location>
</feature>
<dbReference type="InterPro" id="IPR049326">
    <property type="entry name" value="Rhodopsin_dom_fungi"/>
</dbReference>
<feature type="transmembrane region" description="Helical" evidence="6">
    <location>
        <begin position="69"/>
        <end position="90"/>
    </location>
</feature>
<feature type="transmembrane region" description="Helical" evidence="6">
    <location>
        <begin position="226"/>
        <end position="246"/>
    </location>
</feature>
<comment type="caution">
    <text evidence="8">The sequence shown here is derived from an EMBL/GenBank/DDBJ whole genome shotgun (WGS) entry which is preliminary data.</text>
</comment>
<proteinExistence type="inferred from homology"/>
<evidence type="ECO:0000313" key="9">
    <source>
        <dbReference type="Proteomes" id="UP000774617"/>
    </source>
</evidence>
<organism evidence="8 9">
    <name type="scientific">Macrophomina phaseolina</name>
    <dbReference type="NCBI Taxonomy" id="35725"/>
    <lineage>
        <taxon>Eukaryota</taxon>
        <taxon>Fungi</taxon>
        <taxon>Dikarya</taxon>
        <taxon>Ascomycota</taxon>
        <taxon>Pezizomycotina</taxon>
        <taxon>Dothideomycetes</taxon>
        <taxon>Dothideomycetes incertae sedis</taxon>
        <taxon>Botryosphaeriales</taxon>
        <taxon>Botryosphaeriaceae</taxon>
        <taxon>Macrophomina</taxon>
    </lineage>
</organism>
<evidence type="ECO:0000313" key="8">
    <source>
        <dbReference type="EMBL" id="KAH7048430.1"/>
    </source>
</evidence>
<dbReference type="InterPro" id="IPR052337">
    <property type="entry name" value="SAT4-like"/>
</dbReference>
<protein>
    <recommendedName>
        <fullName evidence="7">Rhodopsin domain-containing protein</fullName>
    </recommendedName>
</protein>
<evidence type="ECO:0000256" key="3">
    <source>
        <dbReference type="ARBA" id="ARBA00022989"/>
    </source>
</evidence>
<keyword evidence="3 6" id="KW-1133">Transmembrane helix</keyword>
<evidence type="ECO:0000256" key="6">
    <source>
        <dbReference type="SAM" id="Phobius"/>
    </source>
</evidence>
<feature type="transmembrane region" description="Helical" evidence="6">
    <location>
        <begin position="110"/>
        <end position="136"/>
    </location>
</feature>